<accession>A0A154WF23</accession>
<organism evidence="3 4">
    <name type="scientific">Oceanibaculum pacificum</name>
    <dbReference type="NCBI Taxonomy" id="580166"/>
    <lineage>
        <taxon>Bacteria</taxon>
        <taxon>Pseudomonadati</taxon>
        <taxon>Pseudomonadota</taxon>
        <taxon>Alphaproteobacteria</taxon>
        <taxon>Rhodospirillales</taxon>
        <taxon>Oceanibaculaceae</taxon>
        <taxon>Oceanibaculum</taxon>
    </lineage>
</organism>
<feature type="chain" id="PRO_5007602381" evidence="1">
    <location>
        <begin position="22"/>
        <end position="202"/>
    </location>
</feature>
<dbReference type="InterPro" id="IPR047262">
    <property type="entry name" value="PRX-like1"/>
</dbReference>
<dbReference type="InterPro" id="IPR036249">
    <property type="entry name" value="Thioredoxin-like_sf"/>
</dbReference>
<evidence type="ECO:0000259" key="2">
    <source>
        <dbReference type="PROSITE" id="PS51352"/>
    </source>
</evidence>
<sequence length="202" mass="20959">MLGATLSVGALAAGNALAVGAAADIGQPAPSFTGKAADGSTVSLDSLRGKTVVLEWTNHDCPFVKKHYGAENMQKVQKEAAAKDIVWLQVISSGPGKQGHVDGPTAIKLNEQRGATVANTLLDVDGKIGKAYGAQTTPHMYIIDPQGTLVYKGGIDSIPSARADDIPQAVNYVREALQAMDSGKPVPNATTRAYGCTVHYAS</sequence>
<name>A0A154WF23_9PROT</name>
<dbReference type="InterPro" id="IPR000866">
    <property type="entry name" value="AhpC/TSA"/>
</dbReference>
<dbReference type="PROSITE" id="PS51352">
    <property type="entry name" value="THIOREDOXIN_2"/>
    <property type="match status" value="1"/>
</dbReference>
<dbReference type="GO" id="GO:0016209">
    <property type="term" value="F:antioxidant activity"/>
    <property type="evidence" value="ECO:0007669"/>
    <property type="project" value="InterPro"/>
</dbReference>
<protein>
    <submittedName>
        <fullName evidence="3">Alkyl hydroperoxide reductase</fullName>
    </submittedName>
</protein>
<dbReference type="Gene3D" id="3.40.30.10">
    <property type="entry name" value="Glutaredoxin"/>
    <property type="match status" value="1"/>
</dbReference>
<dbReference type="GO" id="GO:0016491">
    <property type="term" value="F:oxidoreductase activity"/>
    <property type="evidence" value="ECO:0007669"/>
    <property type="project" value="InterPro"/>
</dbReference>
<feature type="signal peptide" evidence="1">
    <location>
        <begin position="1"/>
        <end position="21"/>
    </location>
</feature>
<proteinExistence type="predicted"/>
<dbReference type="PANTHER" id="PTHR43640">
    <property type="entry name" value="OS07G0260300 PROTEIN"/>
    <property type="match status" value="1"/>
</dbReference>
<dbReference type="PANTHER" id="PTHR43640:SF1">
    <property type="entry name" value="THIOREDOXIN-DEPENDENT PEROXIREDOXIN"/>
    <property type="match status" value="1"/>
</dbReference>
<dbReference type="STRING" id="580166.AUP43_17430"/>
<gene>
    <name evidence="3" type="ORF">AUP43_17430</name>
</gene>
<reference evidence="3 4" key="1">
    <citation type="submission" date="2015-12" db="EMBL/GenBank/DDBJ databases">
        <title>Genome sequence of Oceanibaculum pacificum MCCC 1A02656.</title>
        <authorList>
            <person name="Lu L."/>
            <person name="Lai Q."/>
            <person name="Shao Z."/>
            <person name="Qian P."/>
        </authorList>
    </citation>
    <scope>NUCLEOTIDE SEQUENCE [LARGE SCALE GENOMIC DNA]</scope>
    <source>
        <strain evidence="3 4">MCCC 1A02656</strain>
    </source>
</reference>
<feature type="domain" description="Thioredoxin" evidence="2">
    <location>
        <begin position="23"/>
        <end position="178"/>
    </location>
</feature>
<evidence type="ECO:0000313" key="4">
    <source>
        <dbReference type="Proteomes" id="UP000076400"/>
    </source>
</evidence>
<dbReference type="EMBL" id="LPXN01000054">
    <property type="protein sequence ID" value="KZD12124.1"/>
    <property type="molecule type" value="Genomic_DNA"/>
</dbReference>
<dbReference type="SUPFAM" id="SSF52833">
    <property type="entry name" value="Thioredoxin-like"/>
    <property type="match status" value="1"/>
</dbReference>
<keyword evidence="4" id="KW-1185">Reference proteome</keyword>
<keyword evidence="1" id="KW-0732">Signal</keyword>
<evidence type="ECO:0000256" key="1">
    <source>
        <dbReference type="SAM" id="SignalP"/>
    </source>
</evidence>
<comment type="caution">
    <text evidence="3">The sequence shown here is derived from an EMBL/GenBank/DDBJ whole genome shotgun (WGS) entry which is preliminary data.</text>
</comment>
<dbReference type="InterPro" id="IPR013766">
    <property type="entry name" value="Thioredoxin_domain"/>
</dbReference>
<dbReference type="Proteomes" id="UP000076400">
    <property type="component" value="Unassembled WGS sequence"/>
</dbReference>
<dbReference type="Pfam" id="PF00578">
    <property type="entry name" value="AhpC-TSA"/>
    <property type="match status" value="1"/>
</dbReference>
<evidence type="ECO:0000313" key="3">
    <source>
        <dbReference type="EMBL" id="KZD12124.1"/>
    </source>
</evidence>
<dbReference type="AlphaFoldDB" id="A0A154WF23"/>